<evidence type="ECO:0000256" key="1">
    <source>
        <dbReference type="ARBA" id="ARBA00022737"/>
    </source>
</evidence>
<protein>
    <recommendedName>
        <fullName evidence="3">Thrombospondin-like N-terminal domain-containing protein</fullName>
    </recommendedName>
</protein>
<evidence type="ECO:0000313" key="4">
    <source>
        <dbReference type="EMBL" id="KAK7867883.1"/>
    </source>
</evidence>
<comment type="caution">
    <text evidence="4">The sequence shown here is derived from an EMBL/GenBank/DDBJ whole genome shotgun (WGS) entry which is preliminary data.</text>
</comment>
<proteinExistence type="predicted"/>
<organism evidence="4 5">
    <name type="scientific">Gryllus longicercus</name>
    <dbReference type="NCBI Taxonomy" id="2509291"/>
    <lineage>
        <taxon>Eukaryota</taxon>
        <taxon>Metazoa</taxon>
        <taxon>Ecdysozoa</taxon>
        <taxon>Arthropoda</taxon>
        <taxon>Hexapoda</taxon>
        <taxon>Insecta</taxon>
        <taxon>Pterygota</taxon>
        <taxon>Neoptera</taxon>
        <taxon>Polyneoptera</taxon>
        <taxon>Orthoptera</taxon>
        <taxon>Ensifera</taxon>
        <taxon>Gryllidea</taxon>
        <taxon>Grylloidea</taxon>
        <taxon>Gryllidae</taxon>
        <taxon>Gryllinae</taxon>
        <taxon>Gryllus</taxon>
    </lineage>
</organism>
<dbReference type="InterPro" id="IPR048287">
    <property type="entry name" value="TSPN-like_N"/>
</dbReference>
<gene>
    <name evidence="4" type="ORF">R5R35_008629</name>
</gene>
<feature type="chain" id="PRO_5042830385" description="Thrombospondin-like N-terminal domain-containing protein" evidence="2">
    <location>
        <begin position="25"/>
        <end position="312"/>
    </location>
</feature>
<reference evidence="4 5" key="1">
    <citation type="submission" date="2024-03" db="EMBL/GenBank/DDBJ databases">
        <title>The genome assembly and annotation of the cricket Gryllus longicercus Weissman &amp; Gray.</title>
        <authorList>
            <person name="Szrajer S."/>
            <person name="Gray D."/>
            <person name="Ylla G."/>
        </authorList>
    </citation>
    <scope>NUCLEOTIDE SEQUENCE [LARGE SCALE GENOMIC DNA]</scope>
    <source>
        <strain evidence="4">DAG 2021-001</strain>
        <tissue evidence="4">Whole body minus gut</tissue>
    </source>
</reference>
<feature type="signal peptide" evidence="2">
    <location>
        <begin position="1"/>
        <end position="24"/>
    </location>
</feature>
<dbReference type="SMART" id="SM00210">
    <property type="entry name" value="TSPN"/>
    <property type="match status" value="1"/>
</dbReference>
<feature type="domain" description="Thrombospondin-like N-terminal" evidence="3">
    <location>
        <begin position="66"/>
        <end position="274"/>
    </location>
</feature>
<evidence type="ECO:0000256" key="2">
    <source>
        <dbReference type="SAM" id="SignalP"/>
    </source>
</evidence>
<keyword evidence="5" id="KW-1185">Reference proteome</keyword>
<dbReference type="EMBL" id="JAZDUA010000107">
    <property type="protein sequence ID" value="KAK7867883.1"/>
    <property type="molecule type" value="Genomic_DNA"/>
</dbReference>
<dbReference type="Proteomes" id="UP001378592">
    <property type="component" value="Unassembled WGS sequence"/>
</dbReference>
<dbReference type="SUPFAM" id="SSF49899">
    <property type="entry name" value="Concanavalin A-like lectins/glucanases"/>
    <property type="match status" value="1"/>
</dbReference>
<keyword evidence="2" id="KW-0732">Signal</keyword>
<sequence>MSMMIAAMNYTHAILLLLSNPVLGWVTWHGSTQRDDLSNFATVATPHQPFDPDQNNIPENHTASPAGGTIDILRLLNLSARTPGVAQVPGPILNVPAFKLRPGFGLVQVPNPSAVTSALSSSAGFTLVFVYRQHRKSLGTLLSVHAPGRVTPYFQVASNLRTGQLVLHYRLTTDAKLHQNAWSLRPAAQYVNSAHPNSISTEPVRRPGGLGWTFVHLSLNSSTNMLRLQLDCQPAREQPVAGSGGRGGARALPGGLVPHMHVPDDALVYFRQEPGFKKKFLGSMQVAKVYPYATTQHSDWTCDGYRLVRQTQ</sequence>
<dbReference type="Gene3D" id="2.60.120.200">
    <property type="match status" value="1"/>
</dbReference>
<keyword evidence="1" id="KW-0677">Repeat</keyword>
<name>A0AAN9Z4K8_9ORTH</name>
<dbReference type="AlphaFoldDB" id="A0AAN9Z4K8"/>
<dbReference type="InterPro" id="IPR013320">
    <property type="entry name" value="ConA-like_dom_sf"/>
</dbReference>
<evidence type="ECO:0000313" key="5">
    <source>
        <dbReference type="Proteomes" id="UP001378592"/>
    </source>
</evidence>
<evidence type="ECO:0000259" key="3">
    <source>
        <dbReference type="SMART" id="SM00210"/>
    </source>
</evidence>
<accession>A0AAN9Z4K8</accession>